<dbReference type="InterPro" id="IPR000504">
    <property type="entry name" value="RRM_dom"/>
</dbReference>
<dbReference type="SUPFAM" id="SSF54928">
    <property type="entry name" value="RNA-binding domain, RBD"/>
    <property type="match status" value="1"/>
</dbReference>
<evidence type="ECO:0000256" key="3">
    <source>
        <dbReference type="SAM" id="MobiDB-lite"/>
    </source>
</evidence>
<keyword evidence="1 2" id="KW-0694">RNA-binding</keyword>
<evidence type="ECO:0000313" key="6">
    <source>
        <dbReference type="WBParaSite" id="L893_g27059.t1"/>
    </source>
</evidence>
<dbReference type="CDD" id="cd00590">
    <property type="entry name" value="RRM_SF"/>
    <property type="match status" value="1"/>
</dbReference>
<dbReference type="PROSITE" id="PS50102">
    <property type="entry name" value="RRM"/>
    <property type="match status" value="2"/>
</dbReference>
<accession>A0A1I7ZJJ3</accession>
<dbReference type="AlphaFoldDB" id="A0A1I7ZJJ3"/>
<name>A0A1I7ZJJ3_9BILA</name>
<evidence type="ECO:0000256" key="1">
    <source>
        <dbReference type="ARBA" id="ARBA00022884"/>
    </source>
</evidence>
<protein>
    <submittedName>
        <fullName evidence="6">RRM domain-containing protein</fullName>
    </submittedName>
</protein>
<evidence type="ECO:0000259" key="4">
    <source>
        <dbReference type="PROSITE" id="PS50102"/>
    </source>
</evidence>
<organism evidence="5 6">
    <name type="scientific">Steinernema glaseri</name>
    <dbReference type="NCBI Taxonomy" id="37863"/>
    <lineage>
        <taxon>Eukaryota</taxon>
        <taxon>Metazoa</taxon>
        <taxon>Ecdysozoa</taxon>
        <taxon>Nematoda</taxon>
        <taxon>Chromadorea</taxon>
        <taxon>Rhabditida</taxon>
        <taxon>Tylenchina</taxon>
        <taxon>Panagrolaimomorpha</taxon>
        <taxon>Strongyloidoidea</taxon>
        <taxon>Steinernematidae</taxon>
        <taxon>Steinernema</taxon>
    </lineage>
</organism>
<keyword evidence="5" id="KW-1185">Reference proteome</keyword>
<dbReference type="InterPro" id="IPR035979">
    <property type="entry name" value="RBD_domain_sf"/>
</dbReference>
<dbReference type="WBParaSite" id="L893_g27059.t1">
    <property type="protein sequence ID" value="L893_g27059.t1"/>
    <property type="gene ID" value="L893_g27059"/>
</dbReference>
<feature type="domain" description="RRM" evidence="4">
    <location>
        <begin position="1"/>
        <end position="80"/>
    </location>
</feature>
<feature type="region of interest" description="Disordered" evidence="3">
    <location>
        <begin position="74"/>
        <end position="105"/>
    </location>
</feature>
<dbReference type="GO" id="GO:0003729">
    <property type="term" value="F:mRNA binding"/>
    <property type="evidence" value="ECO:0007669"/>
    <property type="project" value="TreeGrafter"/>
</dbReference>
<proteinExistence type="predicted"/>
<evidence type="ECO:0000256" key="2">
    <source>
        <dbReference type="PROSITE-ProRule" id="PRU00176"/>
    </source>
</evidence>
<feature type="domain" description="RRM" evidence="4">
    <location>
        <begin position="117"/>
        <end position="195"/>
    </location>
</feature>
<dbReference type="Pfam" id="PF00076">
    <property type="entry name" value="RRM_1"/>
    <property type="match status" value="2"/>
</dbReference>
<reference evidence="6" key="1">
    <citation type="submission" date="2016-11" db="UniProtKB">
        <authorList>
            <consortium name="WormBaseParasite"/>
        </authorList>
    </citation>
    <scope>IDENTIFICATION</scope>
</reference>
<dbReference type="InterPro" id="IPR012677">
    <property type="entry name" value="Nucleotide-bd_a/b_plait_sf"/>
</dbReference>
<evidence type="ECO:0000313" key="5">
    <source>
        <dbReference type="Proteomes" id="UP000095287"/>
    </source>
</evidence>
<dbReference type="SMART" id="SM00360">
    <property type="entry name" value="RRM"/>
    <property type="match status" value="2"/>
</dbReference>
<sequence>MFVGQIPRTWTENDCTTFFQQYGRVHQVFLLRDKDSQQSKGCGFVTYFHKRDALTAQSKLHNAVTIDGMHNPIQMRPAGEKGNRHNNSGPASTSNMNSGHFPSPAAPEPLARLAECSHIFVGNLPPSFTDEQLLETFQNFGVVLWANVRREKPSNVSRRFGFVTFTNRDDAERAIQAMNGVRISDKGLCVEFKKA</sequence>
<feature type="compositionally biased region" description="Polar residues" evidence="3">
    <location>
        <begin position="85"/>
        <end position="100"/>
    </location>
</feature>
<dbReference type="Gene3D" id="3.30.70.330">
    <property type="match status" value="2"/>
</dbReference>
<dbReference type="InterPro" id="IPR050502">
    <property type="entry name" value="Euk_RNA-bind_prot"/>
</dbReference>
<dbReference type="PANTHER" id="PTHR48025:SF1">
    <property type="entry name" value="RRM DOMAIN-CONTAINING PROTEIN"/>
    <property type="match status" value="1"/>
</dbReference>
<dbReference type="Proteomes" id="UP000095287">
    <property type="component" value="Unplaced"/>
</dbReference>
<dbReference type="PANTHER" id="PTHR48025">
    <property type="entry name" value="OS02G0815200 PROTEIN"/>
    <property type="match status" value="1"/>
</dbReference>
<dbReference type="FunFam" id="3.30.70.330:FF:000013">
    <property type="entry name" value="CUGBP Elav-like family member 1 isoform 2"/>
    <property type="match status" value="1"/>
</dbReference>